<name>C4FQ16_9FIRM</name>
<dbReference type="HOGENOM" id="CLU_097189_0_0_9"/>
<sequence>MISTAKKKFIKRRYGGIFPRNELQGIVYVQTPFAIYANTALEDARGVASNYSTRNANNILRVRSFLYMPESKIYNDTNNVVISIVQNGNTYYPTETVRGDDQFEGPGMWVTVGYQSLFDLSNIDTNSSFEVHIKSDAVKVGDAVIQFPALNTSNKYILDDSYSLYRGDAVFIDKK</sequence>
<evidence type="ECO:0000313" key="2">
    <source>
        <dbReference type="Proteomes" id="UP000003529"/>
    </source>
</evidence>
<protein>
    <submittedName>
        <fullName evidence="1">Uncharacterized protein</fullName>
    </submittedName>
</protein>
<dbReference type="AlphaFoldDB" id="C4FQ16"/>
<dbReference type="RefSeq" id="WP_005386946.1">
    <property type="nucleotide sequence ID" value="NZ_GG667604.1"/>
</dbReference>
<proteinExistence type="predicted"/>
<dbReference type="Proteomes" id="UP000003529">
    <property type="component" value="Unassembled WGS sequence"/>
</dbReference>
<gene>
    <name evidence="1" type="ORF">VEIDISOL_01364</name>
</gene>
<dbReference type="EMBL" id="ACIK02000010">
    <property type="protein sequence ID" value="EEP65484.1"/>
    <property type="molecule type" value="Genomic_DNA"/>
</dbReference>
<organism evidence="1 2">
    <name type="scientific">Veillonella dispar ATCC 17748</name>
    <dbReference type="NCBI Taxonomy" id="546273"/>
    <lineage>
        <taxon>Bacteria</taxon>
        <taxon>Bacillati</taxon>
        <taxon>Bacillota</taxon>
        <taxon>Negativicutes</taxon>
        <taxon>Veillonellales</taxon>
        <taxon>Veillonellaceae</taxon>
        <taxon>Veillonella</taxon>
    </lineage>
</organism>
<evidence type="ECO:0000313" key="1">
    <source>
        <dbReference type="EMBL" id="EEP65484.1"/>
    </source>
</evidence>
<comment type="caution">
    <text evidence="1">The sequence shown here is derived from an EMBL/GenBank/DDBJ whole genome shotgun (WGS) entry which is preliminary data.</text>
</comment>
<reference evidence="1" key="1">
    <citation type="submission" date="2009-04" db="EMBL/GenBank/DDBJ databases">
        <authorList>
            <person name="Weinstock G."/>
            <person name="Sodergren E."/>
            <person name="Clifton S."/>
            <person name="Fulton L."/>
            <person name="Fulton B."/>
            <person name="Courtney L."/>
            <person name="Fronick C."/>
            <person name="Harrison M."/>
            <person name="Strong C."/>
            <person name="Farmer C."/>
            <person name="Delahaunty K."/>
            <person name="Markovic C."/>
            <person name="Hall O."/>
            <person name="Minx P."/>
            <person name="Tomlinson C."/>
            <person name="Mitreva M."/>
            <person name="Nelson J."/>
            <person name="Hou S."/>
            <person name="Wollam A."/>
            <person name="Pepin K.H."/>
            <person name="Johnson M."/>
            <person name="Bhonagiri V."/>
            <person name="Nash W.E."/>
            <person name="Warren W."/>
            <person name="Chinwalla A."/>
            <person name="Mardis E.R."/>
            <person name="Wilson R.K."/>
        </authorList>
    </citation>
    <scope>NUCLEOTIDE SEQUENCE [LARGE SCALE GENOMIC DNA]</scope>
    <source>
        <strain evidence="1">ATCC 17748</strain>
    </source>
</reference>
<keyword evidence="2" id="KW-1185">Reference proteome</keyword>
<accession>C4FQ16</accession>